<evidence type="ECO:0000259" key="1">
    <source>
        <dbReference type="Pfam" id="PF23155"/>
    </source>
</evidence>
<organism evidence="2 3">
    <name type="scientific">Fusarium langsethiae</name>
    <dbReference type="NCBI Taxonomy" id="179993"/>
    <lineage>
        <taxon>Eukaryota</taxon>
        <taxon>Fungi</taxon>
        <taxon>Dikarya</taxon>
        <taxon>Ascomycota</taxon>
        <taxon>Pezizomycotina</taxon>
        <taxon>Sordariomycetes</taxon>
        <taxon>Hypocreomycetidae</taxon>
        <taxon>Hypocreales</taxon>
        <taxon>Nectriaceae</taxon>
        <taxon>Fusarium</taxon>
    </lineage>
</organism>
<dbReference type="PANTHER" id="PTHR38117:SF1">
    <property type="entry name" value="DUF3074 DOMAIN-CONTAINING PROTEIN"/>
    <property type="match status" value="1"/>
</dbReference>
<dbReference type="OrthoDB" id="4794810at2759"/>
<dbReference type="AlphaFoldDB" id="A0A0M9F4U1"/>
<dbReference type="EMBL" id="JXCE01000007">
    <property type="protein sequence ID" value="KPA46129.1"/>
    <property type="molecule type" value="Genomic_DNA"/>
</dbReference>
<comment type="caution">
    <text evidence="2">The sequence shown here is derived from an EMBL/GenBank/DDBJ whole genome shotgun (WGS) entry which is preliminary data.</text>
</comment>
<dbReference type="PANTHER" id="PTHR38117">
    <property type="entry name" value="NACHT AND WD40 DOMAIN PROTEIN"/>
    <property type="match status" value="1"/>
</dbReference>
<accession>A0A0M9F4U1</accession>
<reference evidence="2 3" key="1">
    <citation type="submission" date="2015-04" db="EMBL/GenBank/DDBJ databases">
        <title>The draft genome sequence of Fusarium langsethiae, a T-2/HT-2 mycotoxin producer.</title>
        <authorList>
            <person name="Lysoe E."/>
            <person name="Divon H.H."/>
            <person name="Terzi V."/>
            <person name="Orru L."/>
            <person name="Lamontanara A."/>
            <person name="Kolseth A.-K."/>
            <person name="Frandsen R.J."/>
            <person name="Nielsen K."/>
            <person name="Thrane U."/>
        </authorList>
    </citation>
    <scope>NUCLEOTIDE SEQUENCE [LARGE SCALE GENOMIC DNA]</scope>
    <source>
        <strain evidence="2 3">Fl201059</strain>
    </source>
</reference>
<dbReference type="Pfam" id="PF23155">
    <property type="entry name" value="DUF7053"/>
    <property type="match status" value="1"/>
</dbReference>
<dbReference type="InterPro" id="IPR055481">
    <property type="entry name" value="DUF7053"/>
</dbReference>
<feature type="domain" description="DUF7053" evidence="1">
    <location>
        <begin position="4"/>
        <end position="166"/>
    </location>
</feature>
<gene>
    <name evidence="2" type="ORF">FLAG1_00985</name>
</gene>
<proteinExistence type="predicted"/>
<evidence type="ECO:0000313" key="2">
    <source>
        <dbReference type="EMBL" id="KPA46129.1"/>
    </source>
</evidence>
<name>A0A0M9F4U1_FUSLA</name>
<protein>
    <recommendedName>
        <fullName evidence="1">DUF7053 domain-containing protein</fullName>
    </recommendedName>
</protein>
<evidence type="ECO:0000313" key="3">
    <source>
        <dbReference type="Proteomes" id="UP000037904"/>
    </source>
</evidence>
<keyword evidence="3" id="KW-1185">Reference proteome</keyword>
<sequence>MFRSTAQIQHISPVPEGTPVSKAIGMLHDHVFFIQCDPYMTKHEALPTPEPAPSIPDTLDLKPVGQPKCYSVTDRVHTLPAGLWDSDVVSTYEFIDLEKGVFVRTRGPMGLVLETVWEIEETGDDGGSKIVENVTISCSRLMLGMIKNSCEAGWKGVHGKMLDRLEGP</sequence>
<dbReference type="Proteomes" id="UP000037904">
    <property type="component" value="Unassembled WGS sequence"/>
</dbReference>